<dbReference type="InterPro" id="IPR036915">
    <property type="entry name" value="Cyclin-like_sf"/>
</dbReference>
<dbReference type="AlphaFoldDB" id="A0A6C0CZ57"/>
<accession>A0A6C0CZ57</accession>
<organism evidence="1">
    <name type="scientific">viral metagenome</name>
    <dbReference type="NCBI Taxonomy" id="1070528"/>
    <lineage>
        <taxon>unclassified sequences</taxon>
        <taxon>metagenomes</taxon>
        <taxon>organismal metagenomes</taxon>
    </lineage>
</organism>
<evidence type="ECO:0000313" key="1">
    <source>
        <dbReference type="EMBL" id="QHT09523.1"/>
    </source>
</evidence>
<protein>
    <submittedName>
        <fullName evidence="1">Uncharacterized protein</fullName>
    </submittedName>
</protein>
<dbReference type="Gene3D" id="1.10.472.10">
    <property type="entry name" value="Cyclin-like"/>
    <property type="match status" value="1"/>
</dbReference>
<reference evidence="1" key="1">
    <citation type="journal article" date="2020" name="Nature">
        <title>Giant virus diversity and host interactions through global metagenomics.</title>
        <authorList>
            <person name="Schulz F."/>
            <person name="Roux S."/>
            <person name="Paez-Espino D."/>
            <person name="Jungbluth S."/>
            <person name="Walsh D.A."/>
            <person name="Denef V.J."/>
            <person name="McMahon K.D."/>
            <person name="Konstantinidis K.T."/>
            <person name="Eloe-Fadrosh E.A."/>
            <person name="Kyrpides N.C."/>
            <person name="Woyke T."/>
        </authorList>
    </citation>
    <scope>NUCLEOTIDE SEQUENCE</scope>
    <source>
        <strain evidence="1">GVMAG-M-3300023174-102</strain>
    </source>
</reference>
<proteinExistence type="predicted"/>
<name>A0A6C0CZ57_9ZZZZ</name>
<dbReference type="SUPFAM" id="SSF47954">
    <property type="entry name" value="Cyclin-like"/>
    <property type="match status" value="1"/>
</dbReference>
<sequence>MNNDKICITQEYECIFEYIFSWLERVEQYIPNGYHMETDGILNITRILFSNILGRITMDSKSVYLYGYICYVISAKYHQDNADGVPFIGIGFKLLHNVYQKKDIQLAEIQILELLNWKFPMKISNYNF</sequence>
<dbReference type="EMBL" id="MN739512">
    <property type="protein sequence ID" value="QHT09523.1"/>
    <property type="molecule type" value="Genomic_DNA"/>
</dbReference>